<dbReference type="Pfam" id="PF08666">
    <property type="entry name" value="SAF"/>
    <property type="match status" value="1"/>
</dbReference>
<feature type="domain" description="SAF" evidence="2">
    <location>
        <begin position="36"/>
        <end position="100"/>
    </location>
</feature>
<accession>A0A3A6PMH5</accession>
<evidence type="ECO:0000313" key="3">
    <source>
        <dbReference type="EMBL" id="RJX40936.1"/>
    </source>
</evidence>
<dbReference type="OrthoDB" id="1738401at2"/>
<dbReference type="Proteomes" id="UP000267798">
    <property type="component" value="Unassembled WGS sequence"/>
</dbReference>
<keyword evidence="1" id="KW-0812">Transmembrane</keyword>
<sequence length="238" mass="26858">MGKKLNRILLYGVVMLLALVSLFMLDTRWSTVIDTQEVLKASRQIKPHEKIGEADIVIDRIKRDQVIPGALGVERRHELIGKEALQLIETGDQFTLNRVDKESLLKSPDMRIVEIPEKWIVSVPGSLRRLDNITVYAVPIESSKQTHIDQGEFGVPVVPKLSEKVLEGIVVAYYKDTGSNEVQSVSEQQNPNIRDYANVRGSRLELQLNDQQLSKLTSYVDKGYQFIIGYGGEEVTLK</sequence>
<dbReference type="EMBL" id="QXQB01000001">
    <property type="protein sequence ID" value="RJX40936.1"/>
    <property type="molecule type" value="Genomic_DNA"/>
</dbReference>
<dbReference type="AlphaFoldDB" id="A0A3A6PMH5"/>
<dbReference type="RefSeq" id="WP_120106958.1">
    <property type="nucleotide sequence ID" value="NZ_QXQB01000001.1"/>
</dbReference>
<dbReference type="SMART" id="SM00858">
    <property type="entry name" value="SAF"/>
    <property type="match status" value="1"/>
</dbReference>
<keyword evidence="4" id="KW-1185">Reference proteome</keyword>
<comment type="caution">
    <text evidence="3">The sequence shown here is derived from an EMBL/GenBank/DDBJ whole genome shotgun (WGS) entry which is preliminary data.</text>
</comment>
<keyword evidence="1" id="KW-1133">Transmembrane helix</keyword>
<dbReference type="CDD" id="cd11614">
    <property type="entry name" value="SAF_CpaB_FlgA_like"/>
    <property type="match status" value="1"/>
</dbReference>
<gene>
    <name evidence="3" type="ORF">D3P09_02655</name>
</gene>
<feature type="transmembrane region" description="Helical" evidence="1">
    <location>
        <begin position="7"/>
        <end position="25"/>
    </location>
</feature>
<reference evidence="3 4" key="1">
    <citation type="submission" date="2018-09" db="EMBL/GenBank/DDBJ databases">
        <title>Paenibacillus aracenensis nov. sp. isolated from a cave in southern Spain.</title>
        <authorList>
            <person name="Jurado V."/>
            <person name="Gutierrez-Patricio S."/>
            <person name="Gonzalez-Pimentel J.L."/>
            <person name="Miller A.Z."/>
            <person name="Laiz L."/>
            <person name="Saiz-Jimenez C."/>
        </authorList>
    </citation>
    <scope>NUCLEOTIDE SEQUENCE [LARGE SCALE GENOMIC DNA]</scope>
    <source>
        <strain evidence="3 4">JCM 19203</strain>
    </source>
</reference>
<proteinExistence type="predicted"/>
<evidence type="ECO:0000313" key="4">
    <source>
        <dbReference type="Proteomes" id="UP000267798"/>
    </source>
</evidence>
<keyword evidence="1" id="KW-0472">Membrane</keyword>
<evidence type="ECO:0000256" key="1">
    <source>
        <dbReference type="SAM" id="Phobius"/>
    </source>
</evidence>
<dbReference type="InterPro" id="IPR013974">
    <property type="entry name" value="SAF"/>
</dbReference>
<organism evidence="3 4">
    <name type="scientific">Paenibacillus pinisoli</name>
    <dbReference type="NCBI Taxonomy" id="1276110"/>
    <lineage>
        <taxon>Bacteria</taxon>
        <taxon>Bacillati</taxon>
        <taxon>Bacillota</taxon>
        <taxon>Bacilli</taxon>
        <taxon>Bacillales</taxon>
        <taxon>Paenibacillaceae</taxon>
        <taxon>Paenibacillus</taxon>
    </lineage>
</organism>
<name>A0A3A6PMH5_9BACL</name>
<protein>
    <recommendedName>
        <fullName evidence="2">SAF domain-containing protein</fullName>
    </recommendedName>
</protein>
<evidence type="ECO:0000259" key="2">
    <source>
        <dbReference type="SMART" id="SM00858"/>
    </source>
</evidence>